<evidence type="ECO:0000313" key="5">
    <source>
        <dbReference type="Proteomes" id="UP001324380"/>
    </source>
</evidence>
<accession>A0ABZ0TKX7</accession>
<keyword evidence="2 4" id="KW-0378">Hydrolase</keyword>
<proteinExistence type="inferred from homology"/>
<dbReference type="InterPro" id="IPR029058">
    <property type="entry name" value="AB_hydrolase_fold"/>
</dbReference>
<evidence type="ECO:0000313" key="4">
    <source>
        <dbReference type="EMBL" id="WPU93067.1"/>
    </source>
</evidence>
<dbReference type="InterPro" id="IPR050266">
    <property type="entry name" value="AB_hydrolase_sf"/>
</dbReference>
<dbReference type="InterPro" id="IPR000073">
    <property type="entry name" value="AB_hydrolase_1"/>
</dbReference>
<dbReference type="SUPFAM" id="SSF53474">
    <property type="entry name" value="alpha/beta-Hydrolases"/>
    <property type="match status" value="1"/>
</dbReference>
<comment type="similarity">
    <text evidence="1">Belongs to the peptidase S33 family.</text>
</comment>
<dbReference type="Pfam" id="PF00561">
    <property type="entry name" value="Abhydrolase_1"/>
    <property type="match status" value="1"/>
</dbReference>
<dbReference type="Proteomes" id="UP001324380">
    <property type="component" value="Chromosome"/>
</dbReference>
<feature type="domain" description="AB hydrolase-1" evidence="3">
    <location>
        <begin position="56"/>
        <end position="305"/>
    </location>
</feature>
<dbReference type="PRINTS" id="PR00793">
    <property type="entry name" value="PROAMNOPTASE"/>
</dbReference>
<sequence>MKGLKLYLSVLFLGLLFDSCVPRLQDSPLETGEQSITTTDSVRLAVKVAGKGPVCFFIHGGPGQDYLSFEKMGGANLEEFLTMVYIDQRGSGHSQSAKNYSLDRMVDDIEDTRKQLDVDKIYLLSHSFGGVLAVNYAKKYPRHIYGLILANSTLHFFNNSSLRGQIGYAYHLLHKDTTITGDNTASLLQQNMAVRKQLSKIRLGYKLLADSVATIIKMDSIEESYKRNTDFGYAIIAHLIDSTTQNRYPEYWKDYAPISSQINVPVLVITGTRDYAIGVDHYKTFKFPNQQMVNIDGAHMLYYEKNKAFIATVKAFIEKRYNN</sequence>
<dbReference type="PANTHER" id="PTHR43798:SF33">
    <property type="entry name" value="HYDROLASE, PUTATIVE (AFU_ORTHOLOGUE AFUA_2G14860)-RELATED"/>
    <property type="match status" value="1"/>
</dbReference>
<dbReference type="Gene3D" id="3.40.50.1820">
    <property type="entry name" value="alpha/beta hydrolase"/>
    <property type="match status" value="1"/>
</dbReference>
<keyword evidence="5" id="KW-1185">Reference proteome</keyword>
<dbReference type="GO" id="GO:0016787">
    <property type="term" value="F:hydrolase activity"/>
    <property type="evidence" value="ECO:0007669"/>
    <property type="project" value="UniProtKB-KW"/>
</dbReference>
<evidence type="ECO:0000256" key="1">
    <source>
        <dbReference type="ARBA" id="ARBA00010088"/>
    </source>
</evidence>
<protein>
    <submittedName>
        <fullName evidence="4">Alpha/beta hydrolase</fullName>
    </submittedName>
</protein>
<name>A0ABZ0TKX7_9SPHI</name>
<organism evidence="4 5">
    <name type="scientific">Mucilaginibacter sabulilitoris</name>
    <dbReference type="NCBI Taxonomy" id="1173583"/>
    <lineage>
        <taxon>Bacteria</taxon>
        <taxon>Pseudomonadati</taxon>
        <taxon>Bacteroidota</taxon>
        <taxon>Sphingobacteriia</taxon>
        <taxon>Sphingobacteriales</taxon>
        <taxon>Sphingobacteriaceae</taxon>
        <taxon>Mucilaginibacter</taxon>
    </lineage>
</organism>
<dbReference type="PANTHER" id="PTHR43798">
    <property type="entry name" value="MONOACYLGLYCEROL LIPASE"/>
    <property type="match status" value="1"/>
</dbReference>
<evidence type="ECO:0000259" key="3">
    <source>
        <dbReference type="Pfam" id="PF00561"/>
    </source>
</evidence>
<evidence type="ECO:0000256" key="2">
    <source>
        <dbReference type="ARBA" id="ARBA00022801"/>
    </source>
</evidence>
<reference evidence="4 5" key="1">
    <citation type="submission" date="2023-11" db="EMBL/GenBank/DDBJ databases">
        <title>Analysis of the Genomes of Mucilaginibacter gossypii cycad 4 and M. sabulilitoris SNA2: microbes with the potential for plant growth promotion.</title>
        <authorList>
            <person name="Hirsch A.M."/>
            <person name="Humm E."/>
            <person name="Rubbi M."/>
            <person name="Del Vecchio G."/>
            <person name="Ha S.M."/>
            <person name="Pellegrini M."/>
            <person name="Gunsalus R.P."/>
        </authorList>
    </citation>
    <scope>NUCLEOTIDE SEQUENCE [LARGE SCALE GENOMIC DNA]</scope>
    <source>
        <strain evidence="4 5">SNA2</strain>
    </source>
</reference>
<dbReference type="EMBL" id="CP139558">
    <property type="protein sequence ID" value="WPU93067.1"/>
    <property type="molecule type" value="Genomic_DNA"/>
</dbReference>
<dbReference type="InterPro" id="IPR002410">
    <property type="entry name" value="Peptidase_S33"/>
</dbReference>
<dbReference type="RefSeq" id="WP_321562222.1">
    <property type="nucleotide sequence ID" value="NZ_CP139558.1"/>
</dbReference>
<gene>
    <name evidence="4" type="ORF">SNE25_27490</name>
</gene>